<evidence type="ECO:0000256" key="1">
    <source>
        <dbReference type="ARBA" id="ARBA00001668"/>
    </source>
</evidence>
<feature type="active site" description="Proton donor" evidence="15">
    <location>
        <position position="3"/>
    </location>
</feature>
<dbReference type="OrthoDB" id="9800855at2"/>
<dbReference type="SUPFAM" id="SSF81624">
    <property type="entry name" value="N-terminal domain of MutM-like DNA repair proteins"/>
    <property type="match status" value="1"/>
</dbReference>
<feature type="binding site" evidence="15">
    <location>
        <position position="112"/>
    </location>
    <ligand>
        <name>DNA</name>
        <dbReference type="ChEBI" id="CHEBI:16991"/>
    </ligand>
</feature>
<dbReference type="EC" id="3.2.2.23" evidence="15"/>
<evidence type="ECO:0000256" key="3">
    <source>
        <dbReference type="ARBA" id="ARBA00011245"/>
    </source>
</evidence>
<dbReference type="EMBL" id="LWQU01000010">
    <property type="protein sequence ID" value="OAN67301.1"/>
    <property type="molecule type" value="Genomic_DNA"/>
</dbReference>
<evidence type="ECO:0000256" key="6">
    <source>
        <dbReference type="ARBA" id="ARBA00022771"/>
    </source>
</evidence>
<dbReference type="Gene3D" id="1.10.8.50">
    <property type="match status" value="1"/>
</dbReference>
<evidence type="ECO:0000256" key="15">
    <source>
        <dbReference type="HAMAP-Rule" id="MF_00103"/>
    </source>
</evidence>
<dbReference type="CDD" id="cd08966">
    <property type="entry name" value="EcFpg-like_N"/>
    <property type="match status" value="1"/>
</dbReference>
<evidence type="ECO:0000256" key="5">
    <source>
        <dbReference type="ARBA" id="ARBA00022763"/>
    </source>
</evidence>
<dbReference type="FunFam" id="1.10.8.50:FF:000003">
    <property type="entry name" value="Formamidopyrimidine-DNA glycosylase"/>
    <property type="match status" value="1"/>
</dbReference>
<keyword evidence="12 15" id="KW-0511">Multifunctional enzyme</keyword>
<dbReference type="GO" id="GO:0140078">
    <property type="term" value="F:class I DNA-(apurinic or apyrimidinic site) endonuclease activity"/>
    <property type="evidence" value="ECO:0007669"/>
    <property type="project" value="UniProtKB-EC"/>
</dbReference>
<accession>A0A178N1U2</accession>
<feature type="binding site" evidence="15">
    <location>
        <position position="155"/>
    </location>
    <ligand>
        <name>DNA</name>
        <dbReference type="ChEBI" id="CHEBI:16991"/>
    </ligand>
</feature>
<dbReference type="SMART" id="SM01232">
    <property type="entry name" value="H2TH"/>
    <property type="match status" value="1"/>
</dbReference>
<evidence type="ECO:0000256" key="8">
    <source>
        <dbReference type="ARBA" id="ARBA00022833"/>
    </source>
</evidence>
<organism evidence="18 19">
    <name type="scientific">Magnetospirillum moscoviense</name>
    <dbReference type="NCBI Taxonomy" id="1437059"/>
    <lineage>
        <taxon>Bacteria</taxon>
        <taxon>Pseudomonadati</taxon>
        <taxon>Pseudomonadota</taxon>
        <taxon>Alphaproteobacteria</taxon>
        <taxon>Rhodospirillales</taxon>
        <taxon>Rhodospirillaceae</taxon>
        <taxon>Magnetospirillum</taxon>
    </lineage>
</organism>
<evidence type="ECO:0000256" key="7">
    <source>
        <dbReference type="ARBA" id="ARBA00022801"/>
    </source>
</evidence>
<proteinExistence type="inferred from homology"/>
<dbReference type="InterPro" id="IPR035937">
    <property type="entry name" value="FPG_N"/>
</dbReference>
<keyword evidence="13 15" id="KW-0326">Glycosidase</keyword>
<dbReference type="STRING" id="1437059.A6A05_18375"/>
<evidence type="ECO:0000256" key="11">
    <source>
        <dbReference type="ARBA" id="ARBA00023239"/>
    </source>
</evidence>
<dbReference type="PROSITE" id="PS51068">
    <property type="entry name" value="FPG_CAT"/>
    <property type="match status" value="1"/>
</dbReference>
<keyword evidence="9 15" id="KW-0238">DNA-binding</keyword>
<keyword evidence="5 15" id="KW-0227">DNA damage</keyword>
<evidence type="ECO:0000256" key="10">
    <source>
        <dbReference type="ARBA" id="ARBA00023204"/>
    </source>
</evidence>
<dbReference type="InterPro" id="IPR020629">
    <property type="entry name" value="FPG_Glyclase"/>
</dbReference>
<dbReference type="PANTHER" id="PTHR22993">
    <property type="entry name" value="FORMAMIDOPYRIMIDINE-DNA GLYCOSYLASE"/>
    <property type="match status" value="1"/>
</dbReference>
<comment type="caution">
    <text evidence="18">The sequence shown here is derived from an EMBL/GenBank/DDBJ whole genome shotgun (WGS) entry which is preliminary data.</text>
</comment>
<name>A0A178N1U2_9PROT</name>
<keyword evidence="8 15" id="KW-0862">Zinc</keyword>
<dbReference type="NCBIfam" id="NF002211">
    <property type="entry name" value="PRK01103.1"/>
    <property type="match status" value="1"/>
</dbReference>
<feature type="domain" description="FPG-type" evidence="16">
    <location>
        <begin position="240"/>
        <end position="280"/>
    </location>
</feature>
<dbReference type="PROSITE" id="PS51066">
    <property type="entry name" value="ZF_FPG_2"/>
    <property type="match status" value="1"/>
</dbReference>
<evidence type="ECO:0000256" key="4">
    <source>
        <dbReference type="ARBA" id="ARBA00022723"/>
    </source>
</evidence>
<evidence type="ECO:0000256" key="9">
    <source>
        <dbReference type="ARBA" id="ARBA00023125"/>
    </source>
</evidence>
<sequence length="280" mass="30025">MPELPEVETVARGLAAVWEGRSLIRVECRRPDLRKPLPPDFAPRLTGRRIDRVGRRAKYLQVFLDDGLVMLGHLGMSGRMVISQGRNEPPGKHDHVLFVTDQGVTVTFCDPRRFGLLDLCTIDQLATHPLMAALGPEPLDQGFTPAVLGAALNSKATPIKVALLDQSVVAGLGNIYVSESCFRAGILPTRAAGSLKKAEIARLVPAIKAVLTEAIAAGGSSLKDHVRPDGELGYFQHSFAVYDRAGEACPGCTCDAGRTGGITRIVQAGRSTFFCANKQS</sequence>
<dbReference type="EC" id="4.2.99.18" evidence="15"/>
<dbReference type="GO" id="GO:0008270">
    <property type="term" value="F:zinc ion binding"/>
    <property type="evidence" value="ECO:0007669"/>
    <property type="project" value="UniProtKB-UniRule"/>
</dbReference>
<comment type="function">
    <text evidence="15">Involved in base excision repair of DNA damaged by oxidation or by mutagenic agents. Acts as DNA glycosylase that recognizes and removes damaged bases. Has a preference for oxidized purines, such as 7,8-dihydro-8-oxoguanine (8-oxoG). Has AP (apurinic/apyrimidinic) lyase activity and introduces nicks in the DNA strand. Cleaves the DNA backbone by beta-delta elimination to generate a single-strand break at the site of the removed base with both 3'- and 5'-phosphates.</text>
</comment>
<dbReference type="GO" id="GO:0034039">
    <property type="term" value="F:8-oxo-7,8-dihydroguanine DNA N-glycosylase activity"/>
    <property type="evidence" value="ECO:0007669"/>
    <property type="project" value="TreeGrafter"/>
</dbReference>
<evidence type="ECO:0000259" key="16">
    <source>
        <dbReference type="PROSITE" id="PS51066"/>
    </source>
</evidence>
<dbReference type="Proteomes" id="UP000078543">
    <property type="component" value="Unassembled WGS sequence"/>
</dbReference>
<dbReference type="PANTHER" id="PTHR22993:SF9">
    <property type="entry name" value="FORMAMIDOPYRIMIDINE-DNA GLYCOSYLASE"/>
    <property type="match status" value="1"/>
</dbReference>
<keyword evidence="7 15" id="KW-0378">Hydrolase</keyword>
<keyword evidence="6 15" id="KW-0863">Zinc-finger</keyword>
<dbReference type="InterPro" id="IPR000214">
    <property type="entry name" value="Znf_DNA_glyclase/AP_lyase"/>
</dbReference>
<evidence type="ECO:0000256" key="12">
    <source>
        <dbReference type="ARBA" id="ARBA00023268"/>
    </source>
</evidence>
<evidence type="ECO:0000256" key="2">
    <source>
        <dbReference type="ARBA" id="ARBA00009409"/>
    </source>
</evidence>
<dbReference type="SUPFAM" id="SSF57716">
    <property type="entry name" value="Glucocorticoid receptor-like (DNA-binding domain)"/>
    <property type="match status" value="1"/>
</dbReference>
<comment type="catalytic activity">
    <reaction evidence="1 15">
        <text>Hydrolysis of DNA containing ring-opened 7-methylguanine residues, releasing 2,6-diamino-4-hydroxy-5-(N-methyl)formamidopyrimidine.</text>
        <dbReference type="EC" id="3.2.2.23"/>
    </reaction>
</comment>
<evidence type="ECO:0000313" key="19">
    <source>
        <dbReference type="Proteomes" id="UP000078543"/>
    </source>
</evidence>
<keyword evidence="11 15" id="KW-0456">Lyase</keyword>
<evidence type="ECO:0000256" key="13">
    <source>
        <dbReference type="ARBA" id="ARBA00023295"/>
    </source>
</evidence>
<comment type="similarity">
    <text evidence="2 15">Belongs to the FPG family.</text>
</comment>
<comment type="subunit">
    <text evidence="3 15">Monomer.</text>
</comment>
<dbReference type="Pfam" id="PF01149">
    <property type="entry name" value="Fapy_DNA_glyco"/>
    <property type="match status" value="1"/>
</dbReference>
<dbReference type="SUPFAM" id="SSF46946">
    <property type="entry name" value="S13-like H2TH domain"/>
    <property type="match status" value="1"/>
</dbReference>
<keyword evidence="19" id="KW-1185">Reference proteome</keyword>
<dbReference type="SMART" id="SM00898">
    <property type="entry name" value="Fapy_DNA_glyco"/>
    <property type="match status" value="1"/>
</dbReference>
<dbReference type="InterPro" id="IPR012319">
    <property type="entry name" value="FPG_cat"/>
</dbReference>
<keyword evidence="10 15" id="KW-0234">DNA repair</keyword>
<dbReference type="AlphaFoldDB" id="A0A178N1U2"/>
<keyword evidence="4 15" id="KW-0479">Metal-binding</keyword>
<feature type="domain" description="Formamidopyrimidine-DNA glycosylase catalytic" evidence="17">
    <location>
        <begin position="2"/>
        <end position="115"/>
    </location>
</feature>
<evidence type="ECO:0000259" key="17">
    <source>
        <dbReference type="PROSITE" id="PS51068"/>
    </source>
</evidence>
<dbReference type="GO" id="GO:0006284">
    <property type="term" value="P:base-excision repair"/>
    <property type="evidence" value="ECO:0007669"/>
    <property type="project" value="InterPro"/>
</dbReference>
<dbReference type="Gene3D" id="3.20.190.10">
    <property type="entry name" value="MutM-like, N-terminal"/>
    <property type="match status" value="1"/>
</dbReference>
<reference evidence="18 19" key="1">
    <citation type="submission" date="2016-04" db="EMBL/GenBank/DDBJ databases">
        <title>Draft genome sequence of freshwater magnetotactic bacteria Magnetospirillum marisnigri SP-1 and Magnetospirillum moscoviense BB-1.</title>
        <authorList>
            <person name="Koziaeva V."/>
            <person name="Dziuba M.V."/>
            <person name="Ivanov T.M."/>
            <person name="Kuznetsov B."/>
            <person name="Grouzdev D.S."/>
        </authorList>
    </citation>
    <scope>NUCLEOTIDE SEQUENCE [LARGE SCALE GENOMIC DNA]</scope>
    <source>
        <strain evidence="18 19">BB-1</strain>
    </source>
</reference>
<dbReference type="InterPro" id="IPR010979">
    <property type="entry name" value="Ribosomal_uS13-like_H2TH"/>
</dbReference>
<evidence type="ECO:0000313" key="18">
    <source>
        <dbReference type="EMBL" id="OAN67301.1"/>
    </source>
</evidence>
<feature type="active site" description="Proton donor; for beta-elimination activity" evidence="15">
    <location>
        <position position="58"/>
    </location>
</feature>
<protein>
    <recommendedName>
        <fullName evidence="15">Formamidopyrimidine-DNA glycosylase</fullName>
        <shortName evidence="15">Fapy-DNA glycosylase</shortName>
        <ecNumber evidence="15">3.2.2.23</ecNumber>
    </recommendedName>
    <alternativeName>
        <fullName evidence="15">DNA-(apurinic or apyrimidinic site) lyase MutM</fullName>
        <shortName evidence="15">AP lyase MutM</shortName>
        <ecNumber evidence="15">4.2.99.18</ecNumber>
    </alternativeName>
</protein>
<feature type="active site" description="Proton donor; for delta-elimination activity" evidence="15">
    <location>
        <position position="270"/>
    </location>
</feature>
<dbReference type="HAMAP" id="MF_00103">
    <property type="entry name" value="Fapy_DNA_glycosyl"/>
    <property type="match status" value="1"/>
</dbReference>
<feature type="binding site" evidence="15">
    <location>
        <position position="93"/>
    </location>
    <ligand>
        <name>DNA</name>
        <dbReference type="ChEBI" id="CHEBI:16991"/>
    </ligand>
</feature>
<dbReference type="InterPro" id="IPR015886">
    <property type="entry name" value="H2TH_FPG"/>
</dbReference>
<dbReference type="Pfam" id="PF06831">
    <property type="entry name" value="H2TH"/>
    <property type="match status" value="1"/>
</dbReference>
<comment type="catalytic activity">
    <reaction evidence="14 15">
        <text>2'-deoxyribonucleotide-(2'-deoxyribose 5'-phosphate)-2'-deoxyribonucleotide-DNA = a 3'-end 2'-deoxyribonucleotide-(2,3-dehydro-2,3-deoxyribose 5'-phosphate)-DNA + a 5'-end 5'-phospho-2'-deoxyribonucleoside-DNA + H(+)</text>
        <dbReference type="Rhea" id="RHEA:66592"/>
        <dbReference type="Rhea" id="RHEA-COMP:13180"/>
        <dbReference type="Rhea" id="RHEA-COMP:16897"/>
        <dbReference type="Rhea" id="RHEA-COMP:17067"/>
        <dbReference type="ChEBI" id="CHEBI:15378"/>
        <dbReference type="ChEBI" id="CHEBI:136412"/>
        <dbReference type="ChEBI" id="CHEBI:157695"/>
        <dbReference type="ChEBI" id="CHEBI:167181"/>
        <dbReference type="EC" id="4.2.99.18"/>
    </reaction>
</comment>
<evidence type="ECO:0000256" key="14">
    <source>
        <dbReference type="ARBA" id="ARBA00044632"/>
    </source>
</evidence>
<feature type="active site" description="Schiff-base intermediate with DNA" evidence="15">
    <location>
        <position position="2"/>
    </location>
</feature>
<comment type="cofactor">
    <cofactor evidence="15">
        <name>Zn(2+)</name>
        <dbReference type="ChEBI" id="CHEBI:29105"/>
    </cofactor>
    <text evidence="15">Binds 1 zinc ion per subunit.</text>
</comment>
<dbReference type="RefSeq" id="WP_068496373.1">
    <property type="nucleotide sequence ID" value="NZ_LWQU01000010.1"/>
</dbReference>
<dbReference type="NCBIfam" id="TIGR00577">
    <property type="entry name" value="fpg"/>
    <property type="match status" value="1"/>
</dbReference>
<dbReference type="GO" id="GO:0003684">
    <property type="term" value="F:damaged DNA binding"/>
    <property type="evidence" value="ECO:0007669"/>
    <property type="project" value="InterPro"/>
</dbReference>
<gene>
    <name evidence="15" type="primary">mutM</name>
    <name evidence="15" type="synonym">fpg</name>
    <name evidence="18" type="ORF">A6A05_18375</name>
</gene>